<dbReference type="Gene3D" id="3.40.50.150">
    <property type="entry name" value="Vaccinia Virus protein VP39"/>
    <property type="match status" value="1"/>
</dbReference>
<evidence type="ECO:0008006" key="2">
    <source>
        <dbReference type="Google" id="ProtNLM"/>
    </source>
</evidence>
<proteinExistence type="predicted"/>
<sequence length="140" mass="15495">MRDISNVFTEPEKTSDGFGLRLNSQKHVCPACFSNKISVFHRQTGVPVHSVLNIPSREEALNFPTGNIALAFCRDCGFISNILFDPGLLNYSSDCEESQGFSETFNNFARLTAAELIERYDLHGKAILEIGCGKGEFISL</sequence>
<evidence type="ECO:0000313" key="1">
    <source>
        <dbReference type="EMBL" id="GAH50316.1"/>
    </source>
</evidence>
<organism evidence="1">
    <name type="scientific">marine sediment metagenome</name>
    <dbReference type="NCBI Taxonomy" id="412755"/>
    <lineage>
        <taxon>unclassified sequences</taxon>
        <taxon>metagenomes</taxon>
        <taxon>ecological metagenomes</taxon>
    </lineage>
</organism>
<dbReference type="EMBL" id="BARU01021875">
    <property type="protein sequence ID" value="GAH50316.1"/>
    <property type="molecule type" value="Genomic_DNA"/>
</dbReference>
<dbReference type="AlphaFoldDB" id="X1FXD4"/>
<comment type="caution">
    <text evidence="1">The sequence shown here is derived from an EMBL/GenBank/DDBJ whole genome shotgun (WGS) entry which is preliminary data.</text>
</comment>
<feature type="non-terminal residue" evidence="1">
    <location>
        <position position="140"/>
    </location>
</feature>
<accession>X1FXD4</accession>
<protein>
    <recommendedName>
        <fullName evidence="2">Methyltransferase putative zinc binding domain-containing protein</fullName>
    </recommendedName>
</protein>
<dbReference type="InterPro" id="IPR029063">
    <property type="entry name" value="SAM-dependent_MTases_sf"/>
</dbReference>
<reference evidence="1" key="1">
    <citation type="journal article" date="2014" name="Front. Microbiol.">
        <title>High frequency of phylogenetically diverse reductive dehalogenase-homologous genes in deep subseafloor sedimentary metagenomes.</title>
        <authorList>
            <person name="Kawai M."/>
            <person name="Futagami T."/>
            <person name="Toyoda A."/>
            <person name="Takaki Y."/>
            <person name="Nishi S."/>
            <person name="Hori S."/>
            <person name="Arai W."/>
            <person name="Tsubouchi T."/>
            <person name="Morono Y."/>
            <person name="Uchiyama I."/>
            <person name="Ito T."/>
            <person name="Fujiyama A."/>
            <person name="Inagaki F."/>
            <person name="Takami H."/>
        </authorList>
    </citation>
    <scope>NUCLEOTIDE SEQUENCE</scope>
    <source>
        <strain evidence="1">Expedition CK06-06</strain>
    </source>
</reference>
<gene>
    <name evidence="1" type="ORF">S03H2_35728</name>
</gene>
<name>X1FXD4_9ZZZZ</name>